<dbReference type="STRING" id="57704.SAMN04489793_0516"/>
<evidence type="ECO:0000313" key="3">
    <source>
        <dbReference type="Proteomes" id="UP000182241"/>
    </source>
</evidence>
<dbReference type="RefSeq" id="WP_068740552.1">
    <property type="nucleotide sequence ID" value="NZ_CBDRGN010000005.1"/>
</dbReference>
<proteinExistence type="predicted"/>
<feature type="chain" id="PRO_5038468379" evidence="1">
    <location>
        <begin position="24"/>
        <end position="543"/>
    </location>
</feature>
<keyword evidence="2" id="KW-0378">Hydrolase</keyword>
<dbReference type="EMBL" id="FNSA01000003">
    <property type="protein sequence ID" value="SEB67824.1"/>
    <property type="molecule type" value="Genomic_DNA"/>
</dbReference>
<dbReference type="PANTHER" id="PTHR48098">
    <property type="entry name" value="ENTEROCHELIN ESTERASE-RELATED"/>
    <property type="match status" value="1"/>
</dbReference>
<dbReference type="SUPFAM" id="SSF53474">
    <property type="entry name" value="alpha/beta-Hydrolases"/>
    <property type="match status" value="1"/>
</dbReference>
<dbReference type="InterPro" id="IPR050583">
    <property type="entry name" value="Mycobacterial_A85_antigen"/>
</dbReference>
<feature type="signal peptide" evidence="1">
    <location>
        <begin position="1"/>
        <end position="23"/>
    </location>
</feature>
<dbReference type="Pfam" id="PF08310">
    <property type="entry name" value="LGFP"/>
    <property type="match status" value="3"/>
</dbReference>
<dbReference type="Gene3D" id="3.40.50.1820">
    <property type="entry name" value="alpha/beta hydrolase"/>
    <property type="match status" value="1"/>
</dbReference>
<evidence type="ECO:0000313" key="2">
    <source>
        <dbReference type="EMBL" id="SEB67824.1"/>
    </source>
</evidence>
<name>A0A1H4LAQ8_TSUTY</name>
<keyword evidence="3" id="KW-1185">Reference proteome</keyword>
<dbReference type="GO" id="GO:0016787">
    <property type="term" value="F:hydrolase activity"/>
    <property type="evidence" value="ECO:0007669"/>
    <property type="project" value="UniProtKB-KW"/>
</dbReference>
<dbReference type="OrthoDB" id="4527292at2"/>
<reference evidence="3" key="1">
    <citation type="submission" date="2016-10" db="EMBL/GenBank/DDBJ databases">
        <authorList>
            <person name="Varghese N."/>
            <person name="Submissions S."/>
        </authorList>
    </citation>
    <scope>NUCLEOTIDE SEQUENCE [LARGE SCALE GENOMIC DNA]</scope>
    <source>
        <strain evidence="3">DSM 44234</strain>
    </source>
</reference>
<dbReference type="InterPro" id="IPR000801">
    <property type="entry name" value="Esterase-like"/>
</dbReference>
<dbReference type="Proteomes" id="UP000182241">
    <property type="component" value="Unassembled WGS sequence"/>
</dbReference>
<organism evidence="2 3">
    <name type="scientific">Tsukamurella tyrosinosolvens</name>
    <dbReference type="NCBI Taxonomy" id="57704"/>
    <lineage>
        <taxon>Bacteria</taxon>
        <taxon>Bacillati</taxon>
        <taxon>Actinomycetota</taxon>
        <taxon>Actinomycetes</taxon>
        <taxon>Mycobacteriales</taxon>
        <taxon>Tsukamurellaceae</taxon>
        <taxon>Tsukamurella</taxon>
    </lineage>
</organism>
<dbReference type="InterPro" id="IPR013207">
    <property type="entry name" value="LGFP"/>
</dbReference>
<dbReference type="AlphaFoldDB" id="A0A1H4LAQ8"/>
<gene>
    <name evidence="2" type="ORF">SAMN04489793_0516</name>
</gene>
<dbReference type="Pfam" id="PF00756">
    <property type="entry name" value="Esterase"/>
    <property type="match status" value="1"/>
</dbReference>
<dbReference type="PANTHER" id="PTHR48098:SF1">
    <property type="entry name" value="DIACYLGLYCEROL ACYLTRANSFERASE_MYCOLYLTRANSFERASE AG85A"/>
    <property type="match status" value="1"/>
</dbReference>
<protein>
    <submittedName>
        <fullName evidence="2">S-formylglutathione hydrolase FrmB</fullName>
    </submittedName>
</protein>
<keyword evidence="1" id="KW-0732">Signal</keyword>
<accession>A0A1H4LAQ8</accession>
<dbReference type="InterPro" id="IPR029058">
    <property type="entry name" value="AB_hydrolase_fold"/>
</dbReference>
<sequence>MSSLGRIGTLLVAGAVAAGTVVAAPSALNPAPAHADPAPAKSRITEAQWQGDHQVDLTVYSAAMNDTIKIQLLLARDWHADPKAKFPTLYLLDGMRAREDRNGWLLETNVADFYRDKNVTVVLPVGGQSSWYTDWKRPDNGKNYQWETFLAKELPPLLQQGWRATDARAAAGVSMGGTAAFTLAARNKGLYRFAGSYSGILSTSTPGTPESIGIAMRDAGGFNADAMYGPPTDPAWAQHDPLKLAEKLRGISLYFSSGNGSGGTGAPTDLQAMALEVLARSSNQAFAIELNRLGIPANALYRPSGNHSWPYWQFENGQAWPQVQSALGVGNPKPCGVAGAIGEAAPKVPSLGSCVTVEYAVPGGRAQDFRGGQVFWSADTGAQVVGGAIGGAYLGTGGPGGPLGHPTGPEQALPDKKGRYQQFQHGTVYWSPQTGARAVRGAIRDKYAALNYERSALGLPLGDETKLAGGAFQRFQGGQVYWSPKTPATVVNNGPIFAEWGRQGYEGGRLGYPVADSTPIPGGFEQRFERGVIALVNGVATAR</sequence>
<dbReference type="GO" id="GO:0016747">
    <property type="term" value="F:acyltransferase activity, transferring groups other than amino-acyl groups"/>
    <property type="evidence" value="ECO:0007669"/>
    <property type="project" value="TreeGrafter"/>
</dbReference>
<evidence type="ECO:0000256" key="1">
    <source>
        <dbReference type="SAM" id="SignalP"/>
    </source>
</evidence>